<accession>A0ABY2SDC8</accession>
<keyword evidence="3" id="KW-1185">Reference proteome</keyword>
<sequence length="296" mass="34182">MKVAFDVDVIKDLPITDMVRQVSEWGYKYIEQSPHPRINPFYKHPKASREVMTEYKRALKNYSVEISSFIVVYRWSGPDEMRRQAAVKNWKRIIEIAVDMGVQVINTELSGTPDEPEICEEMWYRSMEELLPIIEREGIRMEIQSHPWDFCEISDDTADLVKSLRSDNVTYLYSAPHTFFYDKGKGDVTRMLKYAGDDLSHVLVADTMNHTVSNRYIVNPPGVNATIHQHVGLGEGEVDFENLFRTLREMDFAKKTFKVGGESIITTALFGYPEKMPVQAVATRERIEKELLSKES</sequence>
<gene>
    <name evidence="2" type="ORF">FCN80_25340</name>
</gene>
<keyword evidence="2" id="KW-0413">Isomerase</keyword>
<dbReference type="InterPro" id="IPR050312">
    <property type="entry name" value="IolE/XylAMocC-like"/>
</dbReference>
<name>A0ABY2SDC8_9HYPH</name>
<dbReference type="PANTHER" id="PTHR12110:SF21">
    <property type="entry name" value="XYLOSE ISOMERASE-LIKE TIM BARREL DOMAIN-CONTAINING PROTEIN"/>
    <property type="match status" value="1"/>
</dbReference>
<dbReference type="EMBL" id="SZPQ01000088">
    <property type="protein sequence ID" value="TKI02327.1"/>
    <property type="molecule type" value="Genomic_DNA"/>
</dbReference>
<dbReference type="Pfam" id="PF01261">
    <property type="entry name" value="AP_endonuc_2"/>
    <property type="match status" value="1"/>
</dbReference>
<comment type="caution">
    <text evidence="2">The sequence shown here is derived from an EMBL/GenBank/DDBJ whole genome shotgun (WGS) entry which is preliminary data.</text>
</comment>
<dbReference type="InterPro" id="IPR036237">
    <property type="entry name" value="Xyl_isomerase-like_sf"/>
</dbReference>
<reference evidence="2 3" key="1">
    <citation type="submission" date="2019-04" db="EMBL/GenBank/DDBJ databases">
        <authorList>
            <person name="Li M."/>
            <person name="Gao C."/>
        </authorList>
    </citation>
    <scope>NUCLEOTIDE SEQUENCE [LARGE SCALE GENOMIC DNA]</scope>
    <source>
        <strain evidence="2 3">BGMRC 2031</strain>
    </source>
</reference>
<dbReference type="PANTHER" id="PTHR12110">
    <property type="entry name" value="HYDROXYPYRUVATE ISOMERASE"/>
    <property type="match status" value="1"/>
</dbReference>
<evidence type="ECO:0000313" key="3">
    <source>
        <dbReference type="Proteomes" id="UP000305202"/>
    </source>
</evidence>
<dbReference type="Proteomes" id="UP000305202">
    <property type="component" value="Unassembled WGS sequence"/>
</dbReference>
<dbReference type="RefSeq" id="WP_136993076.1">
    <property type="nucleotide sequence ID" value="NZ_SZPQ01000088.1"/>
</dbReference>
<dbReference type="GO" id="GO:0016853">
    <property type="term" value="F:isomerase activity"/>
    <property type="evidence" value="ECO:0007669"/>
    <property type="project" value="UniProtKB-KW"/>
</dbReference>
<evidence type="ECO:0000313" key="2">
    <source>
        <dbReference type="EMBL" id="TKI02327.1"/>
    </source>
</evidence>
<feature type="domain" description="Xylose isomerase-like TIM barrel" evidence="1">
    <location>
        <begin position="19"/>
        <end position="253"/>
    </location>
</feature>
<dbReference type="Gene3D" id="3.20.20.150">
    <property type="entry name" value="Divalent-metal-dependent TIM barrel enzymes"/>
    <property type="match status" value="1"/>
</dbReference>
<protein>
    <submittedName>
        <fullName evidence="2">Sugar phosphate isomerase/epimerase</fullName>
    </submittedName>
</protein>
<dbReference type="InterPro" id="IPR013022">
    <property type="entry name" value="Xyl_isomerase-like_TIM-brl"/>
</dbReference>
<organism evidence="2 3">
    <name type="scientific">Martelella alba</name>
    <dbReference type="NCBI Taxonomy" id="2590451"/>
    <lineage>
        <taxon>Bacteria</taxon>
        <taxon>Pseudomonadati</taxon>
        <taxon>Pseudomonadota</taxon>
        <taxon>Alphaproteobacteria</taxon>
        <taxon>Hyphomicrobiales</taxon>
        <taxon>Aurantimonadaceae</taxon>
        <taxon>Martelella</taxon>
    </lineage>
</organism>
<dbReference type="SUPFAM" id="SSF51658">
    <property type="entry name" value="Xylose isomerase-like"/>
    <property type="match status" value="1"/>
</dbReference>
<evidence type="ECO:0000259" key="1">
    <source>
        <dbReference type="Pfam" id="PF01261"/>
    </source>
</evidence>
<proteinExistence type="predicted"/>